<dbReference type="EMBL" id="CP018762">
    <property type="protein sequence ID" value="APZ35702.1"/>
    <property type="molecule type" value="Genomic_DNA"/>
</dbReference>
<reference evidence="2 3" key="1">
    <citation type="submission" date="2016-12" db="EMBL/GenBank/DDBJ databases">
        <title>Complete genome sequence of Microbacterium aurum KACC 15219.</title>
        <authorList>
            <person name="Jung Y."/>
            <person name="Shin J.-H."/>
            <person name="Lee Y.-J."/>
            <person name="Yi H."/>
            <person name="Bahn Y.-S."/>
            <person name="Kim J.F."/>
            <person name="Lee D.-W."/>
        </authorList>
    </citation>
    <scope>NUCLEOTIDE SEQUENCE [LARGE SCALE GENOMIC DNA]</scope>
    <source>
        <strain evidence="2 3">KACC 15219</strain>
    </source>
</reference>
<accession>A0A1P8UCA3</accession>
<organism evidence="2 3">
    <name type="scientific">Microbacterium aurum</name>
    <dbReference type="NCBI Taxonomy" id="36805"/>
    <lineage>
        <taxon>Bacteria</taxon>
        <taxon>Bacillati</taxon>
        <taxon>Actinomycetota</taxon>
        <taxon>Actinomycetes</taxon>
        <taxon>Micrococcales</taxon>
        <taxon>Microbacteriaceae</taxon>
        <taxon>Microbacterium</taxon>
    </lineage>
</organism>
<feature type="compositionally biased region" description="Polar residues" evidence="1">
    <location>
        <begin position="83"/>
        <end position="93"/>
    </location>
</feature>
<sequence length="101" mass="10918">MRTAGPAGTPGPKFARCDRKDARLRFDQTAALTGLAETLMRRRAVKAERITENTLIRIAIDLLLAHAGDLVGSTEDELRASVTGKTVNEQPLTTERKGTGT</sequence>
<proteinExistence type="predicted"/>
<evidence type="ECO:0000313" key="2">
    <source>
        <dbReference type="EMBL" id="APZ35702.1"/>
    </source>
</evidence>
<dbReference type="OrthoDB" id="517099at2"/>
<evidence type="ECO:0000256" key="1">
    <source>
        <dbReference type="SAM" id="MobiDB-lite"/>
    </source>
</evidence>
<keyword evidence="3" id="KW-1185">Reference proteome</keyword>
<dbReference type="KEGG" id="maur:BOH66_02510"/>
<gene>
    <name evidence="2" type="ORF">BOH66_02510</name>
</gene>
<dbReference type="STRING" id="36805.BOH66_02510"/>
<name>A0A1P8UCA3_9MICO</name>
<dbReference type="Proteomes" id="UP000187185">
    <property type="component" value="Chromosome"/>
</dbReference>
<dbReference type="AlphaFoldDB" id="A0A1P8UCA3"/>
<evidence type="ECO:0000313" key="3">
    <source>
        <dbReference type="Proteomes" id="UP000187185"/>
    </source>
</evidence>
<feature type="region of interest" description="Disordered" evidence="1">
    <location>
        <begin position="78"/>
        <end position="101"/>
    </location>
</feature>
<protein>
    <submittedName>
        <fullName evidence="2">Uncharacterized protein</fullName>
    </submittedName>
</protein>